<comment type="caution">
    <text evidence="3">The sequence shown here is derived from an EMBL/GenBank/DDBJ whole genome shotgun (WGS) entry which is preliminary data.</text>
</comment>
<evidence type="ECO:0000256" key="1">
    <source>
        <dbReference type="ARBA" id="ARBA00022748"/>
    </source>
</evidence>
<dbReference type="InterPro" id="IPR011990">
    <property type="entry name" value="TPR-like_helical_dom_sf"/>
</dbReference>
<organism evidence="3 4">
    <name type="scientific">Cereibacter sphaeroides</name>
    <name type="common">Rhodobacter sphaeroides</name>
    <dbReference type="NCBI Taxonomy" id="1063"/>
    <lineage>
        <taxon>Bacteria</taxon>
        <taxon>Pseudomonadati</taxon>
        <taxon>Pseudomonadota</taxon>
        <taxon>Alphaproteobacteria</taxon>
        <taxon>Rhodobacterales</taxon>
        <taxon>Paracoccaceae</taxon>
        <taxon>Cereibacter</taxon>
    </lineage>
</organism>
<dbReference type="AlphaFoldDB" id="A0A2W5TUT7"/>
<proteinExistence type="predicted"/>
<dbReference type="SUPFAM" id="SSF48452">
    <property type="entry name" value="TPR-like"/>
    <property type="match status" value="1"/>
</dbReference>
<gene>
    <name evidence="3" type="primary">ccmI</name>
    <name evidence="3" type="ORF">DI533_03950</name>
</gene>
<reference evidence="3 4" key="1">
    <citation type="submission" date="2017-08" db="EMBL/GenBank/DDBJ databases">
        <title>Infants hospitalized years apart are colonized by the same room-sourced microbial strains.</title>
        <authorList>
            <person name="Brooks B."/>
            <person name="Olm M.R."/>
            <person name="Firek B.A."/>
            <person name="Baker R."/>
            <person name="Thomas B.C."/>
            <person name="Morowitz M.J."/>
            <person name="Banfield J.F."/>
        </authorList>
    </citation>
    <scope>NUCLEOTIDE SEQUENCE [LARGE SCALE GENOMIC DNA]</scope>
    <source>
        <strain evidence="3">S2_003_000_R2_11</strain>
    </source>
</reference>
<evidence type="ECO:0000256" key="2">
    <source>
        <dbReference type="SAM" id="Phobius"/>
    </source>
</evidence>
<dbReference type="EMBL" id="QFQS01000001">
    <property type="protein sequence ID" value="PZQ99807.1"/>
    <property type="molecule type" value="Genomic_DNA"/>
</dbReference>
<dbReference type="Proteomes" id="UP000248975">
    <property type="component" value="Unassembled WGS sequence"/>
</dbReference>
<keyword evidence="1" id="KW-0201">Cytochrome c-type biogenesis</keyword>
<evidence type="ECO:0000313" key="3">
    <source>
        <dbReference type="EMBL" id="PZQ99807.1"/>
    </source>
</evidence>
<dbReference type="GO" id="GO:0017004">
    <property type="term" value="P:cytochrome complex assembly"/>
    <property type="evidence" value="ECO:0007669"/>
    <property type="project" value="UniProtKB-KW"/>
</dbReference>
<keyword evidence="2" id="KW-1133">Transmembrane helix</keyword>
<dbReference type="NCBIfam" id="TIGR03142">
    <property type="entry name" value="cytochro_ccmI"/>
    <property type="match status" value="1"/>
</dbReference>
<sequence>MAFWIAAVAIGLAVTALLLSALLRPRGGMEPAAAYDLRLYREQLREVDHDLARGLIAAGDADRLRTEVSRRVLEADRALNAAVHPGAAPRQATLAIAGFVVVVMIGAVLGYLRMGAPSYPDMPRADRIALADEIYKARPTQAALEAAAASNPTRTDVDPSFLELMDKLRAALKDRPDDQRGHGLLARNEAALGNYRAAATAQAQLIALKGDGATANDHAALGEYLVLAAGGFVSIEAEAELTRALEMDPANGLASYYAGLMFAQVARPDRAFTLWASLLQRSGPDDPWVPALRAQLPGVAEQAGEMRYVLPPLAVPGPSAEDIEAAAGLSDAERQEMARGMVERLNQRLATEGGSAQEWARLIGAYGVLGETDKARQIWSEAQQRFASQPGDMETLRAAAVTAGVAE</sequence>
<protein>
    <submittedName>
        <fullName evidence="3">C-type cytochrome biogenesis protein CcmI</fullName>
    </submittedName>
</protein>
<accession>A0A2W5TUT7</accession>
<keyword evidence="2" id="KW-0812">Transmembrane</keyword>
<evidence type="ECO:0000313" key="4">
    <source>
        <dbReference type="Proteomes" id="UP000248975"/>
    </source>
</evidence>
<dbReference type="Gene3D" id="1.25.40.10">
    <property type="entry name" value="Tetratricopeptide repeat domain"/>
    <property type="match status" value="1"/>
</dbReference>
<feature type="transmembrane region" description="Helical" evidence="2">
    <location>
        <begin position="92"/>
        <end position="112"/>
    </location>
</feature>
<name>A0A2W5TUT7_CERSP</name>
<keyword evidence="2" id="KW-0472">Membrane</keyword>
<dbReference type="InterPro" id="IPR017560">
    <property type="entry name" value="Cyt_c_biogenesis_CcmI"/>
</dbReference>